<gene>
    <name evidence="1" type="ORF">SAMN04488116_1630</name>
</gene>
<name>A0A1M5KKA1_9FLAO</name>
<proteinExistence type="predicted"/>
<keyword evidence="2" id="KW-1185">Reference proteome</keyword>
<dbReference type="Proteomes" id="UP000184532">
    <property type="component" value="Unassembled WGS sequence"/>
</dbReference>
<dbReference type="AlphaFoldDB" id="A0A1M5KKA1"/>
<dbReference type="RefSeq" id="WP_073178175.1">
    <property type="nucleotide sequence ID" value="NZ_FQWL01000002.1"/>
</dbReference>
<sequence>MLTPTQIEKLNTLITDGYGTPERVAQRLHDLVFMLHYLEEEVFSRREVQSAADLLRSLGEVLCKST</sequence>
<reference evidence="2" key="1">
    <citation type="submission" date="2016-11" db="EMBL/GenBank/DDBJ databases">
        <authorList>
            <person name="Varghese N."/>
            <person name="Submissions S."/>
        </authorList>
    </citation>
    <scope>NUCLEOTIDE SEQUENCE [LARGE SCALE GENOMIC DNA]</scope>
    <source>
        <strain evidence="2">DSM 22638</strain>
    </source>
</reference>
<dbReference type="STRING" id="570519.SAMN04488116_1630"/>
<dbReference type="EMBL" id="FQWL01000002">
    <property type="protein sequence ID" value="SHG53100.1"/>
    <property type="molecule type" value="Genomic_DNA"/>
</dbReference>
<protein>
    <submittedName>
        <fullName evidence="1">Uncharacterized protein</fullName>
    </submittedName>
</protein>
<accession>A0A1M5KKA1</accession>
<evidence type="ECO:0000313" key="1">
    <source>
        <dbReference type="EMBL" id="SHG53100.1"/>
    </source>
</evidence>
<organism evidence="1 2">
    <name type="scientific">Flagellimonas flava</name>
    <dbReference type="NCBI Taxonomy" id="570519"/>
    <lineage>
        <taxon>Bacteria</taxon>
        <taxon>Pseudomonadati</taxon>
        <taxon>Bacteroidota</taxon>
        <taxon>Flavobacteriia</taxon>
        <taxon>Flavobacteriales</taxon>
        <taxon>Flavobacteriaceae</taxon>
        <taxon>Flagellimonas</taxon>
    </lineage>
</organism>
<dbReference type="OrthoDB" id="1449339at2"/>
<evidence type="ECO:0000313" key="2">
    <source>
        <dbReference type="Proteomes" id="UP000184532"/>
    </source>
</evidence>